<keyword evidence="3" id="KW-0677">Repeat</keyword>
<dbReference type="PROSITE" id="PS50004">
    <property type="entry name" value="C2"/>
    <property type="match status" value="1"/>
</dbReference>
<evidence type="ECO:0000256" key="3">
    <source>
        <dbReference type="ARBA" id="ARBA00022737"/>
    </source>
</evidence>
<dbReference type="PANTHER" id="PTHR12546:SF33">
    <property type="entry name" value="SPERM VESICLE FUSION PROTEIN FER-1"/>
    <property type="match status" value="1"/>
</dbReference>
<evidence type="ECO:0000256" key="1">
    <source>
        <dbReference type="ARBA" id="ARBA00004167"/>
    </source>
</evidence>
<dbReference type="Ensembl" id="ENSPMAT00000000841.1">
    <property type="protein sequence ID" value="ENSPMAP00000000839.1"/>
    <property type="gene ID" value="ENSPMAG00000000770.1"/>
</dbReference>
<dbReference type="GO" id="GO:0007009">
    <property type="term" value="P:plasma membrane organization"/>
    <property type="evidence" value="ECO:0007669"/>
    <property type="project" value="TreeGrafter"/>
</dbReference>
<keyword evidence="5" id="KW-0472">Membrane</keyword>
<dbReference type="InterPro" id="IPR037721">
    <property type="entry name" value="Ferlin"/>
</dbReference>
<dbReference type="InterPro" id="IPR037725">
    <property type="entry name" value="C2F_Ferlin"/>
</dbReference>
<evidence type="ECO:0000256" key="4">
    <source>
        <dbReference type="ARBA" id="ARBA00022989"/>
    </source>
</evidence>
<dbReference type="InterPro" id="IPR035892">
    <property type="entry name" value="C2_domain_sf"/>
</dbReference>
<dbReference type="STRING" id="7757.ENSPMAP00000000839"/>
<reference evidence="7" key="2">
    <citation type="submission" date="2025-09" db="UniProtKB">
        <authorList>
            <consortium name="Ensembl"/>
        </authorList>
    </citation>
    <scope>IDENTIFICATION</scope>
</reference>
<name>S4R6K9_PETMA</name>
<dbReference type="OMA" id="SREHFWS"/>
<sequence length="91" mass="10927">WLAGQEDCRQKTDVHYRSLGGEGNFNWRFTFPFSYLPAEQLCLLTSREHFWSLDKTERKVPPRLIIQIWDNDRFSYDDYLGTTHTRRQSSP</sequence>
<proteinExistence type="predicted"/>
<keyword evidence="2" id="KW-0812">Transmembrane</keyword>
<dbReference type="PANTHER" id="PTHR12546">
    <property type="entry name" value="FER-1-LIKE"/>
    <property type="match status" value="1"/>
</dbReference>
<dbReference type="InterPro" id="IPR000008">
    <property type="entry name" value="C2_dom"/>
</dbReference>
<dbReference type="SUPFAM" id="SSF49562">
    <property type="entry name" value="C2 domain (Calcium/lipid-binding domain, CaLB)"/>
    <property type="match status" value="1"/>
</dbReference>
<comment type="subcellular location">
    <subcellularLocation>
        <location evidence="1">Membrane</location>
        <topology evidence="1">Single-pass membrane protein</topology>
    </subcellularLocation>
</comment>
<evidence type="ECO:0000313" key="7">
    <source>
        <dbReference type="Ensembl" id="ENSPMAP00000000839.1"/>
    </source>
</evidence>
<dbReference type="GO" id="GO:0016020">
    <property type="term" value="C:membrane"/>
    <property type="evidence" value="ECO:0007669"/>
    <property type="project" value="UniProtKB-SubCell"/>
</dbReference>
<keyword evidence="4" id="KW-1133">Transmembrane helix</keyword>
<dbReference type="GO" id="GO:0061025">
    <property type="term" value="P:membrane fusion"/>
    <property type="evidence" value="ECO:0007669"/>
    <property type="project" value="TreeGrafter"/>
</dbReference>
<reference evidence="7" key="1">
    <citation type="submission" date="2025-08" db="UniProtKB">
        <authorList>
            <consortium name="Ensembl"/>
        </authorList>
    </citation>
    <scope>IDENTIFICATION</scope>
</reference>
<evidence type="ECO:0000256" key="5">
    <source>
        <dbReference type="ARBA" id="ARBA00023136"/>
    </source>
</evidence>
<accession>S4R6K9</accession>
<organism evidence="7">
    <name type="scientific">Petromyzon marinus</name>
    <name type="common">Sea lamprey</name>
    <dbReference type="NCBI Taxonomy" id="7757"/>
    <lineage>
        <taxon>Eukaryota</taxon>
        <taxon>Metazoa</taxon>
        <taxon>Chordata</taxon>
        <taxon>Craniata</taxon>
        <taxon>Vertebrata</taxon>
        <taxon>Cyclostomata</taxon>
        <taxon>Hyperoartia</taxon>
        <taxon>Petromyzontiformes</taxon>
        <taxon>Petromyzontidae</taxon>
        <taxon>Petromyzon</taxon>
    </lineage>
</organism>
<dbReference type="Gene3D" id="2.60.40.150">
    <property type="entry name" value="C2 domain"/>
    <property type="match status" value="1"/>
</dbReference>
<evidence type="ECO:0000256" key="2">
    <source>
        <dbReference type="ARBA" id="ARBA00022692"/>
    </source>
</evidence>
<protein>
    <recommendedName>
        <fullName evidence="6">C2 domain-containing protein</fullName>
    </recommendedName>
</protein>
<feature type="domain" description="C2" evidence="6">
    <location>
        <begin position="1"/>
        <end position="91"/>
    </location>
</feature>
<dbReference type="HOGENOM" id="CLU_177433_0_0_1"/>
<dbReference type="AlphaFoldDB" id="S4R6K9"/>
<evidence type="ECO:0000259" key="6">
    <source>
        <dbReference type="PROSITE" id="PS50004"/>
    </source>
</evidence>
<dbReference type="CDD" id="cd08374">
    <property type="entry name" value="C2F_Ferlin"/>
    <property type="match status" value="1"/>
</dbReference>
<dbReference type="GeneTree" id="ENSGT00940000154741"/>